<name>A0A1R4LDQ7_VIBR1</name>
<dbReference type="STRING" id="1123498.VR7878_00886"/>
<keyword evidence="2" id="KW-1185">Reference proteome</keyword>
<dbReference type="AlphaFoldDB" id="A0A1R4LDQ7"/>
<proteinExistence type="predicted"/>
<dbReference type="EMBL" id="FULE01000014">
    <property type="protein sequence ID" value="SJN54690.1"/>
    <property type="molecule type" value="Genomic_DNA"/>
</dbReference>
<reference evidence="2" key="1">
    <citation type="submission" date="2017-02" db="EMBL/GenBank/DDBJ databases">
        <authorList>
            <person name="Rodrigo-Torres L."/>
            <person name="Arahal R.D."/>
            <person name="Lucena T."/>
        </authorList>
    </citation>
    <scope>NUCLEOTIDE SEQUENCE [LARGE SCALE GENOMIC DNA]</scope>
    <source>
        <strain evidence="2">CECT 7878</strain>
    </source>
</reference>
<sequence length="38" mass="4257">MGYSKSLTENKKPIIIMVSFIPDTTLSGYVDKLVLLIK</sequence>
<dbReference type="Proteomes" id="UP000188276">
    <property type="component" value="Unassembled WGS sequence"/>
</dbReference>
<organism evidence="1 2">
    <name type="scientific">Vibrio ruber (strain DSM 16370 / JCM 11486 / BCRC 17186 / CECT 7878 / LMG 23124 / VR1)</name>
    <dbReference type="NCBI Taxonomy" id="1123498"/>
    <lineage>
        <taxon>Bacteria</taxon>
        <taxon>Pseudomonadati</taxon>
        <taxon>Pseudomonadota</taxon>
        <taxon>Gammaproteobacteria</taxon>
        <taxon>Vibrionales</taxon>
        <taxon>Vibrionaceae</taxon>
        <taxon>Vibrio</taxon>
    </lineage>
</organism>
<evidence type="ECO:0000313" key="1">
    <source>
        <dbReference type="EMBL" id="SJN54690.1"/>
    </source>
</evidence>
<protein>
    <submittedName>
        <fullName evidence="1">Uncharacterized protein</fullName>
    </submittedName>
</protein>
<accession>A0A1R4LDQ7</accession>
<evidence type="ECO:0000313" key="2">
    <source>
        <dbReference type="Proteomes" id="UP000188276"/>
    </source>
</evidence>
<gene>
    <name evidence="1" type="ORF">VR7878_00886</name>
</gene>